<proteinExistence type="predicted"/>
<dbReference type="EMBL" id="JAESVP010000007">
    <property type="protein sequence ID" value="MBL4929255.1"/>
    <property type="molecule type" value="Genomic_DNA"/>
</dbReference>
<dbReference type="GO" id="GO:0019634">
    <property type="term" value="P:organic phosphonate metabolic process"/>
    <property type="evidence" value="ECO:0007669"/>
    <property type="project" value="InterPro"/>
</dbReference>
<gene>
    <name evidence="1" type="primary">phnH</name>
    <name evidence="1" type="ORF">JI744_14190</name>
</gene>
<evidence type="ECO:0000313" key="2">
    <source>
        <dbReference type="Proteomes" id="UP000619033"/>
    </source>
</evidence>
<accession>A0A8J7SU53</accession>
<keyword evidence="2" id="KW-1185">Reference proteome</keyword>
<dbReference type="AlphaFoldDB" id="A0A8J7SU53"/>
<dbReference type="SUPFAM" id="SSF159709">
    <property type="entry name" value="PhnH-like"/>
    <property type="match status" value="1"/>
</dbReference>
<dbReference type="Proteomes" id="UP000619033">
    <property type="component" value="Unassembled WGS sequence"/>
</dbReference>
<dbReference type="PIRSF" id="PIRSF020680">
    <property type="entry name" value="PhnH"/>
    <property type="match status" value="1"/>
</dbReference>
<dbReference type="InterPro" id="IPR008772">
    <property type="entry name" value="Phosphonate_metab_PhnH"/>
</dbReference>
<dbReference type="NCBIfam" id="TIGR03292">
    <property type="entry name" value="PhnH_redo"/>
    <property type="match status" value="1"/>
</dbReference>
<reference evidence="1" key="1">
    <citation type="submission" date="2021-01" db="EMBL/GenBank/DDBJ databases">
        <title>Genome seq and assembly of Tabrizicola sp. KVB23.</title>
        <authorList>
            <person name="Chhetri G."/>
        </authorList>
    </citation>
    <scope>NUCLEOTIDE SEQUENCE</scope>
    <source>
        <strain evidence="1">KVB23</strain>
    </source>
</reference>
<evidence type="ECO:0000313" key="1">
    <source>
        <dbReference type="EMBL" id="MBL4929255.1"/>
    </source>
</evidence>
<dbReference type="GO" id="GO:0016829">
    <property type="term" value="F:lyase activity"/>
    <property type="evidence" value="ECO:0007669"/>
    <property type="project" value="UniProtKB-KW"/>
</dbReference>
<name>A0A8J7SU53_9RHOB</name>
<dbReference type="InterPro" id="IPR038058">
    <property type="entry name" value="PhnH-like_sp"/>
</dbReference>
<organism evidence="1 2">
    <name type="scientific">Fuscibacter oryzae</name>
    <dbReference type="NCBI Taxonomy" id="2803939"/>
    <lineage>
        <taxon>Bacteria</taxon>
        <taxon>Pseudomonadati</taxon>
        <taxon>Pseudomonadota</taxon>
        <taxon>Alphaproteobacteria</taxon>
        <taxon>Rhodobacterales</taxon>
        <taxon>Paracoccaceae</taxon>
        <taxon>Fuscibacter</taxon>
    </lineage>
</organism>
<dbReference type="Gene3D" id="3.40.50.11310">
    <property type="entry name" value="Bacterial phosphonate metabolism protein PhnH"/>
    <property type="match status" value="1"/>
</dbReference>
<sequence>MTPEALMGGFTAPPQHSSRAFRAALTALSRPGTIVTVEGGHGPAPLSPAAAILALTLLDGTTPVHLAGGHDAPALRDWLAFHTGAPVVGAEGAAFAIGTWAALQPIPRFAIGTAEYPDRAATLIIEMPALTATGPRLSGPGIDGTAQLSLPEAAAFRANRALFPLGFDCFLTCGSHLAGLPRSTIVEDI</sequence>
<comment type="caution">
    <text evidence="1">The sequence shown here is derived from an EMBL/GenBank/DDBJ whole genome shotgun (WGS) entry which is preliminary data.</text>
</comment>
<protein>
    <submittedName>
        <fullName evidence="1">Phosphonate C-P lyase system protein PhnH</fullName>
    </submittedName>
</protein>
<dbReference type="RefSeq" id="WP_202661796.1">
    <property type="nucleotide sequence ID" value="NZ_JAESVP010000007.1"/>
</dbReference>
<dbReference type="Pfam" id="PF05845">
    <property type="entry name" value="PhnH"/>
    <property type="match status" value="1"/>
</dbReference>
<keyword evidence="1" id="KW-0456">Lyase</keyword>